<evidence type="ECO:0000256" key="1">
    <source>
        <dbReference type="SAM" id="MobiDB-lite"/>
    </source>
</evidence>
<dbReference type="GeneID" id="60998860"/>
<keyword evidence="4" id="KW-1185">Reference proteome</keyword>
<dbReference type="Pfam" id="PF12949">
    <property type="entry name" value="HeH"/>
    <property type="match status" value="1"/>
</dbReference>
<organism evidence="3 4">
    <name type="scientific">Enterococcus mundtii</name>
    <dbReference type="NCBI Taxonomy" id="53346"/>
    <lineage>
        <taxon>Bacteria</taxon>
        <taxon>Bacillati</taxon>
        <taxon>Bacillota</taxon>
        <taxon>Bacilli</taxon>
        <taxon>Lactobacillales</taxon>
        <taxon>Enterococcaceae</taxon>
        <taxon>Enterococcus</taxon>
    </lineage>
</organism>
<dbReference type="EMBL" id="BJWA01000003">
    <property type="protein sequence ID" value="GEL79420.1"/>
    <property type="molecule type" value="Genomic_DNA"/>
</dbReference>
<name>A0ABQ0VAL7_ENTMU</name>
<reference evidence="3 4" key="1">
    <citation type="submission" date="2019-07" db="EMBL/GenBank/DDBJ databases">
        <title>Whole genome shotgun sequence of Enterococcus mundtii NBRC 100490.</title>
        <authorList>
            <person name="Hosoyama A."/>
            <person name="Uohara A."/>
            <person name="Ohji S."/>
            <person name="Ichikawa N."/>
        </authorList>
    </citation>
    <scope>NUCLEOTIDE SEQUENCE [LARGE SCALE GENOMIC DNA]</scope>
    <source>
        <strain evidence="3 4">NBRC 100490</strain>
    </source>
</reference>
<evidence type="ECO:0000313" key="4">
    <source>
        <dbReference type="Proteomes" id="UP000321175"/>
    </source>
</evidence>
<feature type="domain" description="HeH/LEM" evidence="2">
    <location>
        <begin position="28"/>
        <end position="59"/>
    </location>
</feature>
<dbReference type="InterPro" id="IPR036361">
    <property type="entry name" value="SAP_dom_sf"/>
</dbReference>
<proteinExistence type="predicted"/>
<dbReference type="CDD" id="cd12935">
    <property type="entry name" value="LEM_like"/>
    <property type="match status" value="1"/>
</dbReference>
<accession>A0ABQ0VAL7</accession>
<dbReference type="InterPro" id="IPR025856">
    <property type="entry name" value="HeH/LEM_domain"/>
</dbReference>
<protein>
    <recommendedName>
        <fullName evidence="2">HeH/LEM domain-containing protein</fullName>
    </recommendedName>
</protein>
<dbReference type="RefSeq" id="WP_100917239.1">
    <property type="nucleotide sequence ID" value="NZ_BJWA01000003.1"/>
</dbReference>
<dbReference type="Proteomes" id="UP000321175">
    <property type="component" value="Unassembled WGS sequence"/>
</dbReference>
<dbReference type="Gene3D" id="1.10.720.30">
    <property type="entry name" value="SAP domain"/>
    <property type="match status" value="1"/>
</dbReference>
<gene>
    <name evidence="3" type="ORF">EMU01_05640</name>
</gene>
<sequence length="61" mass="6829">MTPEKPGKSDENEYGSGSEGRSLVIDDMKIDELKAELDRLGIEYPSTVKKSELIELLKESE</sequence>
<comment type="caution">
    <text evidence="3">The sequence shown here is derived from an EMBL/GenBank/DDBJ whole genome shotgun (WGS) entry which is preliminary data.</text>
</comment>
<evidence type="ECO:0000313" key="3">
    <source>
        <dbReference type="EMBL" id="GEL79420.1"/>
    </source>
</evidence>
<evidence type="ECO:0000259" key="2">
    <source>
        <dbReference type="Pfam" id="PF12949"/>
    </source>
</evidence>
<feature type="region of interest" description="Disordered" evidence="1">
    <location>
        <begin position="1"/>
        <end position="23"/>
    </location>
</feature>
<feature type="compositionally biased region" description="Basic and acidic residues" evidence="1">
    <location>
        <begin position="1"/>
        <end position="11"/>
    </location>
</feature>